<dbReference type="Gene3D" id="1.20.58.1220">
    <property type="entry name" value="Exo84p, C-terminal helical domain"/>
    <property type="match status" value="1"/>
</dbReference>
<dbReference type="InterPro" id="IPR016159">
    <property type="entry name" value="Cullin_repeat-like_dom_sf"/>
</dbReference>
<comment type="function">
    <text evidence="1">Component of the exocyst complex involved in the docking of exocytic vesicles with fusion sites on the plasma membrane.</text>
</comment>
<dbReference type="GO" id="GO:0006893">
    <property type="term" value="P:Golgi to plasma membrane transport"/>
    <property type="evidence" value="ECO:0007669"/>
    <property type="project" value="TreeGrafter"/>
</dbReference>
<evidence type="ECO:0000256" key="6">
    <source>
        <dbReference type="ARBA" id="ARBA00022483"/>
    </source>
</evidence>
<sequence>MSSNAMENAMTDDHFSEEDFDAISYVRDQLKGMKSGDETRQLQAFHARLNVANTQSSELVKKNLEQEIYELSSLLSDQRMLIETLMQMTGEDRSSIGTASLHTSSFSVNPMNVLMQKMDGIASMLNNLPTSDRVIMHGEVVQLESDNMRPQHNVMLILLSDRLLIGQPSSGKYRFQLESSHPLNNIAAVNIKDRENGETVTSMFKLLIFPGQRVFLAENARIKKDWLDCIENAKRELLHEGSLVRQATIRGKRRHDLSAKMELGNQFMPVVESVAIKSPDESAWLNELPAELDDCIAHRDMEHAVELIMEWKSCNTKEVAIDAQLTLRETQIVQLLSEEARFVVQLRTTTRELTMSEEPLSYVRQLSQQFLDVISDVVKEFLMQPEHFSLILHWCSGELSVMLSLIRKHVIEVAPTMAVLAHTWRILMMHCDNLITVGVDLSFEVHRLLAPSLKIAIETNFSNIIESVRLRVSEERWKAYHMESESNVNRFIEEMSDMGLSVDWALSTTQCSSINITQNACHFSRVAFMLARDLAMIRSSHLHYLTDSFMVKLWSEYLNHLKNAPQSSLQQYTSLLPLCDAVYDESAPGILSELLKTKFGSLLRYRGNFHAASSDEDVAHI</sequence>
<dbReference type="AlphaFoldDB" id="A0A1I8EKZ8"/>
<evidence type="ECO:0000259" key="7">
    <source>
        <dbReference type="PROSITE" id="PS50003"/>
    </source>
</evidence>
<evidence type="ECO:0000256" key="5">
    <source>
        <dbReference type="ARBA" id="ARBA00022448"/>
    </source>
</evidence>
<evidence type="ECO:0000256" key="2">
    <source>
        <dbReference type="ARBA" id="ARBA00004624"/>
    </source>
</evidence>
<proteinExistence type="inferred from homology"/>
<comment type="subcellular location">
    <subcellularLocation>
        <location evidence="2">Cell projection</location>
        <location evidence="2">Growth cone</location>
    </subcellularLocation>
</comment>
<name>A0A1I8EKZ8_WUCBA</name>
<reference evidence="8" key="1">
    <citation type="submission" date="2016-11" db="UniProtKB">
        <authorList>
            <consortium name="WormBaseParasite"/>
        </authorList>
    </citation>
    <scope>IDENTIFICATION</scope>
    <source>
        <strain evidence="8">pt0022</strain>
    </source>
</reference>
<dbReference type="InterPro" id="IPR011993">
    <property type="entry name" value="PH-like_dom_sf"/>
</dbReference>
<dbReference type="SUPFAM" id="SSF74788">
    <property type="entry name" value="Cullin repeat-like"/>
    <property type="match status" value="1"/>
</dbReference>
<dbReference type="CDD" id="cd01226">
    <property type="entry name" value="PH_RalBD_exo84"/>
    <property type="match status" value="1"/>
</dbReference>
<evidence type="ECO:0000256" key="4">
    <source>
        <dbReference type="ARBA" id="ARBA00017509"/>
    </source>
</evidence>
<comment type="similarity">
    <text evidence="3">Belongs to the EXO84 family.</text>
</comment>
<dbReference type="Gene3D" id="2.30.29.30">
    <property type="entry name" value="Pleckstrin-homology domain (PH domain)/Phosphotyrosine-binding domain (PTB)"/>
    <property type="match status" value="1"/>
</dbReference>
<dbReference type="InterPro" id="IPR033961">
    <property type="entry name" value="Exo84"/>
</dbReference>
<dbReference type="InterPro" id="IPR001849">
    <property type="entry name" value="PH_domain"/>
</dbReference>
<dbReference type="STRING" id="6293.A0A1I8EKZ8"/>
<dbReference type="SMART" id="SM00233">
    <property type="entry name" value="PH"/>
    <property type="match status" value="1"/>
</dbReference>
<evidence type="ECO:0000256" key="3">
    <source>
        <dbReference type="ARBA" id="ARBA00007210"/>
    </source>
</evidence>
<dbReference type="PROSITE" id="PS50003">
    <property type="entry name" value="PH_DOMAIN"/>
    <property type="match status" value="1"/>
</dbReference>
<dbReference type="PANTHER" id="PTHR21426:SF12">
    <property type="entry name" value="EXOCYST COMPLEX COMPONENT 8"/>
    <property type="match status" value="1"/>
</dbReference>
<accession>A0A1I8EKZ8</accession>
<dbReference type="GO" id="GO:0006887">
    <property type="term" value="P:exocytosis"/>
    <property type="evidence" value="ECO:0007669"/>
    <property type="project" value="UniProtKB-KW"/>
</dbReference>
<dbReference type="SUPFAM" id="SSF50729">
    <property type="entry name" value="PH domain-like"/>
    <property type="match status" value="1"/>
</dbReference>
<feature type="domain" description="PH" evidence="7">
    <location>
        <begin position="133"/>
        <end position="235"/>
    </location>
</feature>
<dbReference type="GO" id="GO:0000145">
    <property type="term" value="C:exocyst"/>
    <property type="evidence" value="ECO:0007669"/>
    <property type="project" value="InterPro"/>
</dbReference>
<evidence type="ECO:0000256" key="1">
    <source>
        <dbReference type="ARBA" id="ARBA00002660"/>
    </source>
</evidence>
<dbReference type="InterPro" id="IPR042560">
    <property type="entry name" value="Exo84_C_2"/>
</dbReference>
<dbReference type="PANTHER" id="PTHR21426">
    <property type="entry name" value="EXOCYST COMPLEX COMPONENT 8"/>
    <property type="match status" value="1"/>
</dbReference>
<evidence type="ECO:0000313" key="8">
    <source>
        <dbReference type="WBParaSite" id="maker-PairedContig_263-snap-gene-0.26-mRNA-1"/>
    </source>
</evidence>
<protein>
    <recommendedName>
        <fullName evidence="4">Exocyst complex component 8</fullName>
    </recommendedName>
</protein>
<dbReference type="GO" id="GO:0030426">
    <property type="term" value="C:growth cone"/>
    <property type="evidence" value="ECO:0007669"/>
    <property type="project" value="UniProtKB-SubCell"/>
</dbReference>
<keyword evidence="6" id="KW-0268">Exocytosis</keyword>
<keyword evidence="5" id="KW-0813">Transport</keyword>
<organism evidence="8">
    <name type="scientific">Wuchereria bancrofti</name>
    <dbReference type="NCBI Taxonomy" id="6293"/>
    <lineage>
        <taxon>Eukaryota</taxon>
        <taxon>Metazoa</taxon>
        <taxon>Ecdysozoa</taxon>
        <taxon>Nematoda</taxon>
        <taxon>Chromadorea</taxon>
        <taxon>Rhabditida</taxon>
        <taxon>Spirurina</taxon>
        <taxon>Spiruromorpha</taxon>
        <taxon>Filarioidea</taxon>
        <taxon>Onchocercidae</taxon>
        <taxon>Wuchereria</taxon>
    </lineage>
</organism>
<dbReference type="WBParaSite" id="maker-PairedContig_263-snap-gene-0.26-mRNA-1">
    <property type="protein sequence ID" value="maker-PairedContig_263-snap-gene-0.26-mRNA-1"/>
    <property type="gene ID" value="maker-PairedContig_263-snap-gene-0.26"/>
</dbReference>
<dbReference type="GO" id="GO:0008104">
    <property type="term" value="P:intracellular protein localization"/>
    <property type="evidence" value="ECO:0007669"/>
    <property type="project" value="TreeGrafter"/>
</dbReference>